<dbReference type="Proteomes" id="UP001595974">
    <property type="component" value="Unassembled WGS sequence"/>
</dbReference>
<organism evidence="2 3">
    <name type="scientific">Thauera sinica</name>
    <dbReference type="NCBI Taxonomy" id="2665146"/>
    <lineage>
        <taxon>Bacteria</taxon>
        <taxon>Pseudomonadati</taxon>
        <taxon>Pseudomonadota</taxon>
        <taxon>Betaproteobacteria</taxon>
        <taxon>Rhodocyclales</taxon>
        <taxon>Zoogloeaceae</taxon>
        <taxon>Thauera</taxon>
    </lineage>
</organism>
<feature type="region of interest" description="Disordered" evidence="1">
    <location>
        <begin position="1"/>
        <end position="21"/>
    </location>
</feature>
<feature type="compositionally biased region" description="Basic and acidic residues" evidence="1">
    <location>
        <begin position="1"/>
        <end position="10"/>
    </location>
</feature>
<evidence type="ECO:0000256" key="1">
    <source>
        <dbReference type="SAM" id="MobiDB-lite"/>
    </source>
</evidence>
<accession>A0ABW1AWQ2</accession>
<sequence length="99" mass="10765">MNPAARHEPEAAAARPADGPQYDCQPELAVAAVLYLLSRFPARQSPALARAIVDHLQIIEGDARFGDCLRDCASRLVDEWQKYALLSCATMTANASQSH</sequence>
<proteinExistence type="predicted"/>
<dbReference type="EMBL" id="JBHSOG010000097">
    <property type="protein sequence ID" value="MFC5771609.1"/>
    <property type="molecule type" value="Genomic_DNA"/>
</dbReference>
<evidence type="ECO:0000313" key="3">
    <source>
        <dbReference type="Proteomes" id="UP001595974"/>
    </source>
</evidence>
<gene>
    <name evidence="2" type="ORF">ACFPTN_19710</name>
</gene>
<keyword evidence="3" id="KW-1185">Reference proteome</keyword>
<name>A0ABW1AWQ2_9RHOO</name>
<comment type="caution">
    <text evidence="2">The sequence shown here is derived from an EMBL/GenBank/DDBJ whole genome shotgun (WGS) entry which is preliminary data.</text>
</comment>
<dbReference type="RefSeq" id="WP_096449494.1">
    <property type="nucleotide sequence ID" value="NZ_JBHSOG010000097.1"/>
</dbReference>
<evidence type="ECO:0000313" key="2">
    <source>
        <dbReference type="EMBL" id="MFC5771609.1"/>
    </source>
</evidence>
<protein>
    <submittedName>
        <fullName evidence="2">Uncharacterized protein</fullName>
    </submittedName>
</protein>
<reference evidence="3" key="1">
    <citation type="journal article" date="2019" name="Int. J. Syst. Evol. Microbiol.">
        <title>The Global Catalogue of Microorganisms (GCM) 10K type strain sequencing project: providing services to taxonomists for standard genome sequencing and annotation.</title>
        <authorList>
            <consortium name="The Broad Institute Genomics Platform"/>
            <consortium name="The Broad Institute Genome Sequencing Center for Infectious Disease"/>
            <person name="Wu L."/>
            <person name="Ma J."/>
        </authorList>
    </citation>
    <scope>NUCLEOTIDE SEQUENCE [LARGE SCALE GENOMIC DNA]</scope>
    <source>
        <strain evidence="3">SHR3</strain>
    </source>
</reference>